<protein>
    <submittedName>
        <fullName evidence="1">Uncharacterized protein</fullName>
    </submittedName>
</protein>
<gene>
    <name evidence="1" type="ORF">N8T08_006780</name>
</gene>
<keyword evidence="2" id="KW-1185">Reference proteome</keyword>
<evidence type="ECO:0000313" key="2">
    <source>
        <dbReference type="Proteomes" id="UP001177260"/>
    </source>
</evidence>
<sequence length="388" mass="43060">MPLRPNYKAPSRSGCLECRNRRMKCTREQPKCSGCTRHNILCQYLSSTAWQSPTPSPRSSPSIPDSPLSAEYGDSMASFGPRSPPEDLHTRELELMVQWCTATYRTISRNSAVEWIWHAVVPREAMRYPALMHGIMAVSALHLSFASSGSTKDLYLRMAIAHHSQAAVGVTSKAASSPNLADCNATFALSTVMIVYSFACARVTGPAKNMPVLDELCRVFRCAQESADVLPALVDRVSQGELRSLLAFDNSQPKMPDTSRLAIMSLSRLNASLAARDPSHETAMYDTIINYLGDSLDKLARGGEIMVILFYWIFNLPSRYRDLLTEHHPFALVILAHYAVVIHSLRGSWWMGNLGSRLIEQIGQSLGPEWRPAIDWVIDATGCYIPPV</sequence>
<evidence type="ECO:0000313" key="1">
    <source>
        <dbReference type="EMBL" id="KAK1143452.1"/>
    </source>
</evidence>
<dbReference type="Proteomes" id="UP001177260">
    <property type="component" value="Unassembled WGS sequence"/>
</dbReference>
<accession>A0ACC3B0B6</accession>
<reference evidence="1 2" key="1">
    <citation type="journal article" date="2023" name="ACS Omega">
        <title>Identification of the Neoaspergillic Acid Biosynthesis Gene Cluster by Establishing an In Vitro CRISPR-Ribonucleoprotein Genetic System in Aspergillus melleus.</title>
        <authorList>
            <person name="Yuan B."/>
            <person name="Grau M.F."/>
            <person name="Murata R.M."/>
            <person name="Torok T."/>
            <person name="Venkateswaran K."/>
            <person name="Stajich J.E."/>
            <person name="Wang C.C.C."/>
        </authorList>
    </citation>
    <scope>NUCLEOTIDE SEQUENCE [LARGE SCALE GENOMIC DNA]</scope>
    <source>
        <strain evidence="1 2">IMV 1140</strain>
    </source>
</reference>
<organism evidence="1 2">
    <name type="scientific">Aspergillus melleus</name>
    <dbReference type="NCBI Taxonomy" id="138277"/>
    <lineage>
        <taxon>Eukaryota</taxon>
        <taxon>Fungi</taxon>
        <taxon>Dikarya</taxon>
        <taxon>Ascomycota</taxon>
        <taxon>Pezizomycotina</taxon>
        <taxon>Eurotiomycetes</taxon>
        <taxon>Eurotiomycetidae</taxon>
        <taxon>Eurotiales</taxon>
        <taxon>Aspergillaceae</taxon>
        <taxon>Aspergillus</taxon>
        <taxon>Aspergillus subgen. Circumdati</taxon>
    </lineage>
</organism>
<proteinExistence type="predicted"/>
<comment type="caution">
    <text evidence="1">The sequence shown here is derived from an EMBL/GenBank/DDBJ whole genome shotgun (WGS) entry which is preliminary data.</text>
</comment>
<dbReference type="EMBL" id="JAOPJF010000040">
    <property type="protein sequence ID" value="KAK1143452.1"/>
    <property type="molecule type" value="Genomic_DNA"/>
</dbReference>
<name>A0ACC3B0B6_9EURO</name>